<feature type="region of interest" description="Disordered" evidence="4">
    <location>
        <begin position="187"/>
        <end position="252"/>
    </location>
</feature>
<dbReference type="SUPFAM" id="SSF57850">
    <property type="entry name" value="RING/U-box"/>
    <property type="match status" value="1"/>
</dbReference>
<dbReference type="InterPro" id="IPR031824">
    <property type="entry name" value="RNF220_mid"/>
</dbReference>
<feature type="compositionally biased region" description="Low complexity" evidence="4">
    <location>
        <begin position="187"/>
        <end position="206"/>
    </location>
</feature>
<evidence type="ECO:0000256" key="2">
    <source>
        <dbReference type="ARBA" id="ARBA00022833"/>
    </source>
</evidence>
<feature type="compositionally biased region" description="Low complexity" evidence="4">
    <location>
        <begin position="334"/>
        <end position="348"/>
    </location>
</feature>
<evidence type="ECO:0000313" key="7">
    <source>
        <dbReference type="RefSeq" id="XP_046595779.1"/>
    </source>
</evidence>
<proteinExistence type="predicted"/>
<dbReference type="RefSeq" id="XP_046595779.1">
    <property type="nucleotide sequence ID" value="XM_046739823.1"/>
</dbReference>
<reference evidence="7" key="1">
    <citation type="submission" date="2025-08" db="UniProtKB">
        <authorList>
            <consortium name="RefSeq"/>
        </authorList>
    </citation>
    <scope>IDENTIFICATION</scope>
    <source>
        <tissue evidence="7">Thorax and Abdomen</tissue>
    </source>
</reference>
<protein>
    <submittedName>
        <fullName evidence="7">E3 ubiquitin-protein ligase Rnf220 isoform X1</fullName>
    </submittedName>
</protein>
<dbReference type="InterPro" id="IPR052443">
    <property type="entry name" value="E3_ubiq-ligase_RNF220-like"/>
</dbReference>
<dbReference type="Pfam" id="PF13923">
    <property type="entry name" value="zf-C3HC4_2"/>
    <property type="match status" value="1"/>
</dbReference>
<name>A0ABM3G689_NEOLC</name>
<evidence type="ECO:0000256" key="3">
    <source>
        <dbReference type="PROSITE-ProRule" id="PRU00175"/>
    </source>
</evidence>
<dbReference type="PROSITE" id="PS50089">
    <property type="entry name" value="ZF_RING_2"/>
    <property type="match status" value="1"/>
</dbReference>
<keyword evidence="2" id="KW-0862">Zinc</keyword>
<dbReference type="Gene3D" id="3.30.160.60">
    <property type="entry name" value="Classic Zinc Finger"/>
    <property type="match status" value="1"/>
</dbReference>
<feature type="region of interest" description="Disordered" evidence="4">
    <location>
        <begin position="329"/>
        <end position="365"/>
    </location>
</feature>
<dbReference type="InterPro" id="IPR001841">
    <property type="entry name" value="Znf_RING"/>
</dbReference>
<feature type="region of interest" description="Disordered" evidence="4">
    <location>
        <begin position="392"/>
        <end position="411"/>
    </location>
</feature>
<dbReference type="InterPro" id="IPR040178">
    <property type="entry name" value="RNF220_RING"/>
</dbReference>
<dbReference type="CDD" id="cd16563">
    <property type="entry name" value="RING-HC_RNF220"/>
    <property type="match status" value="1"/>
</dbReference>
<feature type="compositionally biased region" description="Basic and acidic residues" evidence="4">
    <location>
        <begin position="530"/>
        <end position="542"/>
    </location>
</feature>
<evidence type="ECO:0000313" key="6">
    <source>
        <dbReference type="Proteomes" id="UP000829291"/>
    </source>
</evidence>
<dbReference type="PANTHER" id="PTHR13459">
    <property type="entry name" value="E3 UBIQUITIN-PROTEIN LIGASE RNF220 ISOFORM X1"/>
    <property type="match status" value="1"/>
</dbReference>
<evidence type="ECO:0000259" key="5">
    <source>
        <dbReference type="PROSITE" id="PS50089"/>
    </source>
</evidence>
<dbReference type="InterPro" id="IPR013083">
    <property type="entry name" value="Znf_RING/FYVE/PHD"/>
</dbReference>
<feature type="compositionally biased region" description="Basic and acidic residues" evidence="4">
    <location>
        <begin position="236"/>
        <end position="247"/>
    </location>
</feature>
<accession>A0ABM3G689</accession>
<dbReference type="GeneID" id="107217230"/>
<dbReference type="Proteomes" id="UP000829291">
    <property type="component" value="Chromosome 5"/>
</dbReference>
<evidence type="ECO:0000256" key="1">
    <source>
        <dbReference type="ARBA" id="ARBA00022771"/>
    </source>
</evidence>
<keyword evidence="1 3" id="KW-0479">Metal-binding</keyword>
<evidence type="ECO:0000256" key="4">
    <source>
        <dbReference type="SAM" id="MobiDB-lite"/>
    </source>
</evidence>
<keyword evidence="6" id="KW-1185">Reference proteome</keyword>
<feature type="region of interest" description="Disordered" evidence="4">
    <location>
        <begin position="514"/>
        <end position="584"/>
    </location>
</feature>
<dbReference type="Gene3D" id="3.30.40.10">
    <property type="entry name" value="Zinc/RING finger domain, C3HC4 (zinc finger)"/>
    <property type="match status" value="1"/>
</dbReference>
<organism evidence="6 7">
    <name type="scientific">Neodiprion lecontei</name>
    <name type="common">Redheaded pine sawfly</name>
    <dbReference type="NCBI Taxonomy" id="441921"/>
    <lineage>
        <taxon>Eukaryota</taxon>
        <taxon>Metazoa</taxon>
        <taxon>Ecdysozoa</taxon>
        <taxon>Arthropoda</taxon>
        <taxon>Hexapoda</taxon>
        <taxon>Insecta</taxon>
        <taxon>Pterygota</taxon>
        <taxon>Neoptera</taxon>
        <taxon>Endopterygota</taxon>
        <taxon>Hymenoptera</taxon>
        <taxon>Tenthredinoidea</taxon>
        <taxon>Diprionidae</taxon>
        <taxon>Diprioninae</taxon>
        <taxon>Neodiprion</taxon>
    </lineage>
</organism>
<sequence>MRVEVGGGTRHVVPTHAARTRKAVGGRREPPFRFSWMDNSAYVPNHLTPPSLVVFSQGGGLPEAPRMQRPFNPQWGSFFESKVSDSKDLQVPFSTAASLGYGLHHMLHFPAQFLHPLDPRSPFGAFRPLGPSAFAPPSKCLKVETGNTTVSSGLASIGSLSSMSNMFSPTLPSSGVAGGAGGVSTAGVGEVAPQSPAGSASRSPPGSGIGVGQGQNRGATPDDEDRDANATPGSENTERSTPEEGRPYRLGPVFGGRCGAEALGLGFGLSLGPTYRFALPPGLAAKTTRCLVFDQGKKKFPSDPSCCPVCGVTVRPQELEQHFAQELDRLYKVSSTTPRPRSSRSSGPPGHPQDHPHAPLLHAPSAADGTLQGRWETYKRIKANRQARIRVKNRKRKADEPSCPVCSERLSGSPEELNQHVERCLNKHNGNPAGQNPGIDDEEVDVEGDPETFEEYEWAGQRRVRATSMLVGGFSAAGLATSSSNRSIAGALGGQQEDEDIDLVVDGDDAAQFGPAQYSEADVVAPRAEGTPREQKERDALREAVISPHAPHTPHTPPEQPHGAQVEVKPEPGSILPSGQHNRESDEIDAASNAVCRDSDAPVVEALRGRIRDLEAEMRVQPFKCLICMEQYKKPVTSVCCWHVHCEQCWLHTLGAKKLCPQCNMITSPADLRRIYM</sequence>
<gene>
    <name evidence="7" type="primary">LOC107217230</name>
</gene>
<feature type="domain" description="RING-type" evidence="5">
    <location>
        <begin position="625"/>
        <end position="664"/>
    </location>
</feature>
<keyword evidence="1 3" id="KW-0863">Zinc-finger</keyword>
<dbReference type="PANTHER" id="PTHR13459:SF1">
    <property type="entry name" value="E3 UBIQUITIN-PROTEIN LIGASE RNF220 ISOFORM X1"/>
    <property type="match status" value="1"/>
</dbReference>
<dbReference type="Pfam" id="PF15926">
    <property type="entry name" value="RNF220"/>
    <property type="match status" value="1"/>
</dbReference>